<dbReference type="RefSeq" id="XP_060537756.1">
    <property type="nucleotide sequence ID" value="XM_060681773.1"/>
</dbReference>
<feature type="region of interest" description="Disordered" evidence="8">
    <location>
        <begin position="1869"/>
        <end position="1905"/>
    </location>
</feature>
<feature type="compositionally biased region" description="Low complexity" evidence="8">
    <location>
        <begin position="1893"/>
        <end position="1905"/>
    </location>
</feature>
<feature type="region of interest" description="Disordered" evidence="8">
    <location>
        <begin position="1970"/>
        <end position="2051"/>
    </location>
</feature>
<organism evidence="10 11">
    <name type="scientific">Pantherophis guttatus</name>
    <name type="common">Corn snake</name>
    <name type="synonym">Elaphe guttata</name>
    <dbReference type="NCBI Taxonomy" id="94885"/>
    <lineage>
        <taxon>Eukaryota</taxon>
        <taxon>Metazoa</taxon>
        <taxon>Chordata</taxon>
        <taxon>Craniata</taxon>
        <taxon>Vertebrata</taxon>
        <taxon>Euteleostomi</taxon>
        <taxon>Lepidosauria</taxon>
        <taxon>Squamata</taxon>
        <taxon>Bifurcata</taxon>
        <taxon>Unidentata</taxon>
        <taxon>Episquamata</taxon>
        <taxon>Toxicofera</taxon>
        <taxon>Serpentes</taxon>
        <taxon>Colubroidea</taxon>
        <taxon>Colubridae</taxon>
        <taxon>Colubrinae</taxon>
        <taxon>Pantherophis</taxon>
    </lineage>
</organism>
<feature type="coiled-coil region" evidence="7">
    <location>
        <begin position="1628"/>
        <end position="1739"/>
    </location>
</feature>
<name>A0ABM3YNQ7_PANGU</name>
<dbReference type="PANTHER" id="PTHR45615">
    <property type="entry name" value="MYOSIN HEAVY CHAIN, NON-MUSCLE"/>
    <property type="match status" value="1"/>
</dbReference>
<accession>A0ABM3YNQ7</accession>
<dbReference type="InterPro" id="IPR027417">
    <property type="entry name" value="P-loop_NTPase"/>
</dbReference>
<feature type="compositionally biased region" description="Basic and acidic residues" evidence="8">
    <location>
        <begin position="1990"/>
        <end position="2002"/>
    </location>
</feature>
<sequence length="2366" mass="263222">MDSRSGTEAPGNPWINVLIFHIREEDRSPPPTSPPLPFPIIPGGFIKQLVRQNEKESKALRLKEDVASNSQEDPPGKPVAIKEADLLEVGGDMASSKGQLNGEKAAGEGMVALPEKKTLPFRIGPPRRNAKLFGPDLGPAAPPKAEEKVPLAGGPCPKTSAAEASQGPLDFRLGTAAAQGKRIESLRKETAQGRTKPGSGAKGRGKRKGAEGEELGEKGKQKMEESAEREVDVAEAKKEPGEALAAASWEKGDARKGPEGALQAEVPARGGREQGASGAAAEIKGSLEEAVGEGQEHPAESSHSSKQVSEDIWFETEKIWLVQKDKFTLATELKPDVGTLELPPGTVRARLDTDGSVVEVDEEEVQKANPSSLDYTEDLATLVSLNEASVLHVLHQRFQSQLPYTFSGPHLVALRPLPSTASSSRKAFQGRRDRMSPHLFAVAQRAYWGLLAQRQDQAIVALGRSNTGKTTACQNILEYLVATAGSVDSRVTVEKIQAMFTVLRAFGTVSTGPNRASTRFSMVMALDFSASGHVTAAHLQTMLLERARVAQQPEGEGTFNVFSQMLAGLDLDQRSTLHLHQMAENSCFGIRASLKGEEKRGASDAFAQLQAALGTLGVEAAEQEALWRVLAGIYHLGAAGVCKVGRKQFLKFEWANRAADVLGCEAEELTTAVFKHHLQRILQQVTAGARSEEPLDGPKLSGVECLEGMAAGLYEELFAAVVMMVNRSFSSSQLSMASLMVVDTPGFLSPRHQKRERAATFEEFCHNYGQERLQGLFYKTTLESEVGRYREENIEVPFDLPELSPAATVALVDQNPSQMLLSSEGPQGLLWILDEEALMQSSSDSRALDRLSSAFGKEEQGVLRRCEQPLQFEVAHRLGKDPVRYDATGWVGKAKWNLSVQNAIQLLQQSKIGALRKVFLPRAQVPLLCRSVAGWEGLSQQALQRIGCLRKTFSGSLASVKKRSVCAQIKLQLDALSNLLKRSRIHFLHCLDPGTPQEPQPPTEASEAAPGLAWDVPALRAQLSGSLILEALRLHRIGYADRMELTQFRRHFQGLAQPEMKKFTSAYELTDEKKALEELFRALDLEKKSVALGHTQVFLKAGVLPRLEKQREKLVSQGLVLLQATCRGFLSRQKFRKLKIQSLAARCIQRNLAVYRAVKSWPWWQLICGVRPLLTISLAEGQLRVKEEELAMLQKKLENSDISRQELQESTELLESKVIDLTAELSDERLKGDVACRVLDVERAERLRASKEAQELQVKQLQLQKRLEEAEKQLGETQQQLQLCEIEAKSSGKGHEWQMRLDCAETEAAFLRKRIGQLEERLEREQQSKADVEQKLSQVQQLYEEARRAAQQLKRKCQQLTCELEDTRVLMENQQSRNHELEKKQKKFDLQLAQALGESAFEKSLREKVAQENSGLQFQLGSLRHSLEQKELENEGLGQRVATLSCQVDELSNSASLDAGAPAALQKKLWDLESRTWEQQQELSQQTTAVEQLEQLHLRLELEIERTKQIHQKELEDKEEELEDTRKSCQKRLRQLEMQCEQECDEKQNLLREKRDLEGLVATLCEQIGHRDFDVEKRLRRDLKRTHALLADVQLLLETSGAADPGPSGSQEEWAKLRSQWEESAARCAEAQESQKKLSLEVEDLHSELEKATRNKHLVDEQLYQLQHEKADLLKRFEEDQEDLNELMAKHKALIAQSATDIAQIRELQGQLEELKKEKQALQERLQAAQARLSYLEQAMVERSIVSRQEALICDLESKMEFQSVQIKRFEVLVLRLRDSVIKMGEELEKAKESEARERENVHYYRLRLEEVKAEMSELAQRELEASRRRVDLEKQVDELSAVRQTLQADLETSIRRIADLQVALEEVQSSEESETESLQTAQDSLGARQETESQMSLASSSSLSLNLESEGSVRSWLETGSGWTSPSAPSLAGSSSQLSLDVRSLPSLRANRDPEKSWQPMSWLSAKRKDYGQCGGGPESPSVGSLRWDYGRPKEESDSPPKSEAASPPARRPVACPAAAEEKFPLSPSPSRKLSPLAEDKLSRSSSALSEYVEELRRKRLKDKEPMEEASSLPIYQTTGAPFLRRCRTLKDNEDFQISLDDLEANPGVDLVRSSSLRSISSDCGLRPSLSPVLKGAPRFGSYDSLVQSTGDPYAKVASPILGGDVVGPSRPRRPWRSCLEPSLEESLDFGKEPLMFQSKRLGEIPSEGKDPFSWKIPTLSYERKIDTDLDDFLPAIRKSQSTSSLSRGPKDRKDGQRLLSVHFEDQAALPQRTFLSEMKTVLSPQSKAKEDPGNLSDSSDSSSGSVGSFKSADSIKCRPQVQRQEGEGCVGKGSSEGAKVHPRSEAEGREDDVTSIMMKYLGKE</sequence>
<comment type="caution">
    <text evidence="6">Lacks conserved residue(s) required for the propagation of feature annotation.</text>
</comment>
<dbReference type="InterPro" id="IPR036961">
    <property type="entry name" value="Kinesin_motor_dom_sf"/>
</dbReference>
<keyword evidence="6" id="KW-0009">Actin-binding</keyword>
<feature type="region of interest" description="Disordered" evidence="8">
    <location>
        <begin position="61"/>
        <end position="80"/>
    </location>
</feature>
<keyword evidence="10" id="KW-1185">Reference proteome</keyword>
<evidence type="ECO:0000313" key="10">
    <source>
        <dbReference type="Proteomes" id="UP001652622"/>
    </source>
</evidence>
<keyword evidence="2 6" id="KW-0067">ATP-binding</keyword>
<feature type="compositionally biased region" description="Basic and acidic residues" evidence="8">
    <location>
        <begin position="181"/>
        <end position="191"/>
    </location>
</feature>
<dbReference type="Gene3D" id="1.10.10.820">
    <property type="match status" value="1"/>
</dbReference>
<feature type="region of interest" description="Disordered" evidence="8">
    <location>
        <begin position="2238"/>
        <end position="2263"/>
    </location>
</feature>
<feature type="region of interest" description="Disordered" evidence="8">
    <location>
        <begin position="289"/>
        <end position="308"/>
    </location>
</feature>
<evidence type="ECO:0000256" key="1">
    <source>
        <dbReference type="ARBA" id="ARBA00022741"/>
    </source>
</evidence>
<dbReference type="CDD" id="cd01386">
    <property type="entry name" value="MYSc_Myo18"/>
    <property type="match status" value="1"/>
</dbReference>
<dbReference type="SUPFAM" id="SSF57997">
    <property type="entry name" value="Tropomyosin"/>
    <property type="match status" value="1"/>
</dbReference>
<evidence type="ECO:0000256" key="4">
    <source>
        <dbReference type="ARBA" id="ARBA00023123"/>
    </source>
</evidence>
<reference evidence="11" key="1">
    <citation type="submission" date="2025-08" db="UniProtKB">
        <authorList>
            <consortium name="RefSeq"/>
        </authorList>
    </citation>
    <scope>IDENTIFICATION</scope>
    <source>
        <tissue evidence="11">Blood</tissue>
    </source>
</reference>
<dbReference type="PROSITE" id="PS51456">
    <property type="entry name" value="MYOSIN_MOTOR"/>
    <property type="match status" value="1"/>
</dbReference>
<keyword evidence="3 7" id="KW-0175">Coiled coil</keyword>
<evidence type="ECO:0000259" key="9">
    <source>
        <dbReference type="PROSITE" id="PS51456"/>
    </source>
</evidence>
<dbReference type="Gene3D" id="6.20.240.20">
    <property type="match status" value="1"/>
</dbReference>
<feature type="region of interest" description="Disordered" evidence="8">
    <location>
        <begin position="107"/>
        <end position="284"/>
    </location>
</feature>
<evidence type="ECO:0000313" key="11">
    <source>
        <dbReference type="RefSeq" id="XP_060537756.1"/>
    </source>
</evidence>
<dbReference type="Gene3D" id="4.10.270.10">
    <property type="entry name" value="Myosin, subunit A"/>
    <property type="match status" value="1"/>
</dbReference>
<dbReference type="InterPro" id="IPR001609">
    <property type="entry name" value="Myosin_head_motor_dom-like"/>
</dbReference>
<evidence type="ECO:0000256" key="3">
    <source>
        <dbReference type="ARBA" id="ARBA00023054"/>
    </source>
</evidence>
<dbReference type="PANTHER" id="PTHR45615:SF8">
    <property type="entry name" value="UNCONVENTIONAL MYOSIN-XVIIIB"/>
    <property type="match status" value="1"/>
</dbReference>
<keyword evidence="1 6" id="KW-0547">Nucleotide-binding</keyword>
<feature type="region of interest" description="Disordered" evidence="8">
    <location>
        <begin position="1919"/>
        <end position="1940"/>
    </location>
</feature>
<gene>
    <name evidence="11" type="primary">LOC132709078</name>
</gene>
<dbReference type="Gene3D" id="1.20.5.340">
    <property type="match status" value="1"/>
</dbReference>
<protein>
    <submittedName>
        <fullName evidence="11">Unconventional myosin-XVIIIb-like isoform X1</fullName>
    </submittedName>
</protein>
<feature type="compositionally biased region" description="Basic and acidic residues" evidence="8">
    <location>
        <begin position="208"/>
        <end position="241"/>
    </location>
</feature>
<comment type="similarity">
    <text evidence="6">Belongs to the TRAFAC class myosin-kinesin ATPase superfamily. Myosin family.</text>
</comment>
<evidence type="ECO:0000256" key="7">
    <source>
        <dbReference type="SAM" id="Coils"/>
    </source>
</evidence>
<dbReference type="PROSITE" id="PS50096">
    <property type="entry name" value="IQ"/>
    <property type="match status" value="1"/>
</dbReference>
<evidence type="ECO:0000256" key="6">
    <source>
        <dbReference type="PROSITE-ProRule" id="PRU00782"/>
    </source>
</evidence>
<feature type="region of interest" description="Disordered" evidence="8">
    <location>
        <begin position="2277"/>
        <end position="2356"/>
    </location>
</feature>
<dbReference type="Proteomes" id="UP001652622">
    <property type="component" value="Unplaced"/>
</dbReference>
<feature type="compositionally biased region" description="Low complexity" evidence="8">
    <location>
        <begin position="2003"/>
        <end position="2038"/>
    </location>
</feature>
<dbReference type="Gene3D" id="1.20.120.720">
    <property type="entry name" value="Myosin VI head, motor domain, U50 subdomain"/>
    <property type="match status" value="1"/>
</dbReference>
<feature type="compositionally biased region" description="Basic and acidic residues" evidence="8">
    <location>
        <begin position="2340"/>
        <end position="2349"/>
    </location>
</feature>
<dbReference type="SUPFAM" id="SSF52540">
    <property type="entry name" value="P-loop containing nucleoside triphosphate hydrolases"/>
    <property type="match status" value="1"/>
</dbReference>
<feature type="coiled-coil region" evidence="7">
    <location>
        <begin position="1176"/>
        <end position="1391"/>
    </location>
</feature>
<dbReference type="PRINTS" id="PR00193">
    <property type="entry name" value="MYOSINHEAVY"/>
</dbReference>
<dbReference type="Pfam" id="PF00063">
    <property type="entry name" value="Myosin_head"/>
    <property type="match status" value="1"/>
</dbReference>
<feature type="coiled-coil region" evidence="7">
    <location>
        <begin position="1483"/>
        <end position="1567"/>
    </location>
</feature>
<feature type="compositionally biased region" description="Low complexity" evidence="8">
    <location>
        <begin position="2298"/>
        <end position="2316"/>
    </location>
</feature>
<evidence type="ECO:0000256" key="5">
    <source>
        <dbReference type="ARBA" id="ARBA00023175"/>
    </source>
</evidence>
<feature type="coiled-coil region" evidence="7">
    <location>
        <begin position="1809"/>
        <end position="1850"/>
    </location>
</feature>
<feature type="compositionally biased region" description="Low complexity" evidence="8">
    <location>
        <begin position="1926"/>
        <end position="1940"/>
    </location>
</feature>
<keyword evidence="4 6" id="KW-0518">Myosin</keyword>
<feature type="binding site" evidence="6">
    <location>
        <begin position="463"/>
        <end position="470"/>
    </location>
    <ligand>
        <name>ATP</name>
        <dbReference type="ChEBI" id="CHEBI:30616"/>
    </ligand>
</feature>
<evidence type="ECO:0000256" key="2">
    <source>
        <dbReference type="ARBA" id="ARBA00022840"/>
    </source>
</evidence>
<dbReference type="GeneID" id="132709078"/>
<dbReference type="InterPro" id="IPR036064">
    <property type="entry name" value="MYSc_Myo18"/>
</dbReference>
<evidence type="ECO:0000256" key="8">
    <source>
        <dbReference type="SAM" id="MobiDB-lite"/>
    </source>
</evidence>
<keyword evidence="5 6" id="KW-0505">Motor protein</keyword>
<feature type="domain" description="Myosin motor" evidence="9">
    <location>
        <begin position="374"/>
        <end position="1112"/>
    </location>
</feature>
<proteinExistence type="inferred from homology"/>
<dbReference type="Gene3D" id="1.20.58.530">
    <property type="match status" value="1"/>
</dbReference>
<dbReference type="SMART" id="SM00242">
    <property type="entry name" value="MYSc"/>
    <property type="match status" value="1"/>
</dbReference>
<dbReference type="Gene3D" id="3.40.850.10">
    <property type="entry name" value="Kinesin motor domain"/>
    <property type="match status" value="1"/>
</dbReference>